<dbReference type="EMBL" id="VTUX01000003">
    <property type="protein sequence ID" value="KAA1192652.1"/>
    <property type="molecule type" value="Genomic_DNA"/>
</dbReference>
<dbReference type="PRINTS" id="PR00455">
    <property type="entry name" value="HTHTETR"/>
</dbReference>
<dbReference type="PROSITE" id="PS50977">
    <property type="entry name" value="HTH_TETR_2"/>
    <property type="match status" value="1"/>
</dbReference>
<protein>
    <submittedName>
        <fullName evidence="6">TetR/AcrR family transcriptional regulator</fullName>
    </submittedName>
</protein>
<dbReference type="PANTHER" id="PTHR30055:SF234">
    <property type="entry name" value="HTH-TYPE TRANSCRIPTIONAL REGULATOR BETI"/>
    <property type="match status" value="1"/>
</dbReference>
<evidence type="ECO:0000256" key="2">
    <source>
        <dbReference type="ARBA" id="ARBA00023125"/>
    </source>
</evidence>
<feature type="DNA-binding region" description="H-T-H motif" evidence="4">
    <location>
        <begin position="26"/>
        <end position="45"/>
    </location>
</feature>
<evidence type="ECO:0000256" key="3">
    <source>
        <dbReference type="ARBA" id="ARBA00023163"/>
    </source>
</evidence>
<dbReference type="RefSeq" id="WP_149610935.1">
    <property type="nucleotide sequence ID" value="NZ_VTUX01000003.1"/>
</dbReference>
<name>A0A5B0X012_9GAMM</name>
<evidence type="ECO:0000259" key="5">
    <source>
        <dbReference type="PROSITE" id="PS50977"/>
    </source>
</evidence>
<keyword evidence="7" id="KW-1185">Reference proteome</keyword>
<comment type="caution">
    <text evidence="6">The sequence shown here is derived from an EMBL/GenBank/DDBJ whole genome shotgun (WGS) entry which is preliminary data.</text>
</comment>
<evidence type="ECO:0000313" key="7">
    <source>
        <dbReference type="Proteomes" id="UP000323708"/>
    </source>
</evidence>
<keyword evidence="2 4" id="KW-0238">DNA-binding</keyword>
<sequence>MAGERRREILQIAIEIIADEGYSSLTMRSLARASGMKLDALQYHFRTWEELLRALVGLIEEQIKNAWAHRGLDDGPTVYDIAVFMLEETSAPGDALLSDRLWPQLWAMEQVEPLVSDLLEEVYAEYMKLLVNAMEEAGVDSSHGEALCLMSLLEGESLFTGEGRRWEKDRGLVRDTILKFVENRYGKSH</sequence>
<dbReference type="InterPro" id="IPR001647">
    <property type="entry name" value="HTH_TetR"/>
</dbReference>
<dbReference type="InterPro" id="IPR050109">
    <property type="entry name" value="HTH-type_TetR-like_transc_reg"/>
</dbReference>
<accession>A0A5B0X012</accession>
<feature type="domain" description="HTH tetR-type" evidence="5">
    <location>
        <begin position="3"/>
        <end position="63"/>
    </location>
</feature>
<dbReference type="PANTHER" id="PTHR30055">
    <property type="entry name" value="HTH-TYPE TRANSCRIPTIONAL REGULATOR RUTR"/>
    <property type="match status" value="1"/>
</dbReference>
<dbReference type="Proteomes" id="UP000323708">
    <property type="component" value="Unassembled WGS sequence"/>
</dbReference>
<evidence type="ECO:0000256" key="1">
    <source>
        <dbReference type="ARBA" id="ARBA00023015"/>
    </source>
</evidence>
<organism evidence="6 7">
    <name type="scientific">Pseudohalioglobus sediminis</name>
    <dbReference type="NCBI Taxonomy" id="2606449"/>
    <lineage>
        <taxon>Bacteria</taxon>
        <taxon>Pseudomonadati</taxon>
        <taxon>Pseudomonadota</taxon>
        <taxon>Gammaproteobacteria</taxon>
        <taxon>Cellvibrionales</taxon>
        <taxon>Halieaceae</taxon>
        <taxon>Pseudohalioglobus</taxon>
    </lineage>
</organism>
<reference evidence="6 7" key="1">
    <citation type="submission" date="2019-09" db="EMBL/GenBank/DDBJ databases">
        <authorList>
            <person name="Chen X.-Y."/>
        </authorList>
    </citation>
    <scope>NUCLEOTIDE SEQUENCE [LARGE SCALE GENOMIC DNA]</scope>
    <source>
        <strain evidence="6 7">NY5</strain>
    </source>
</reference>
<gene>
    <name evidence="6" type="ORF">F0M18_08295</name>
</gene>
<dbReference type="Pfam" id="PF00440">
    <property type="entry name" value="TetR_N"/>
    <property type="match status" value="1"/>
</dbReference>
<proteinExistence type="predicted"/>
<keyword evidence="3" id="KW-0804">Transcription</keyword>
<dbReference type="GO" id="GO:0000976">
    <property type="term" value="F:transcription cis-regulatory region binding"/>
    <property type="evidence" value="ECO:0007669"/>
    <property type="project" value="TreeGrafter"/>
</dbReference>
<dbReference type="InterPro" id="IPR009057">
    <property type="entry name" value="Homeodomain-like_sf"/>
</dbReference>
<dbReference type="GO" id="GO:0003700">
    <property type="term" value="F:DNA-binding transcription factor activity"/>
    <property type="evidence" value="ECO:0007669"/>
    <property type="project" value="TreeGrafter"/>
</dbReference>
<evidence type="ECO:0000256" key="4">
    <source>
        <dbReference type="PROSITE-ProRule" id="PRU00335"/>
    </source>
</evidence>
<keyword evidence="1" id="KW-0805">Transcription regulation</keyword>
<dbReference type="Gene3D" id="1.10.357.10">
    <property type="entry name" value="Tetracycline Repressor, domain 2"/>
    <property type="match status" value="1"/>
</dbReference>
<dbReference type="SUPFAM" id="SSF46689">
    <property type="entry name" value="Homeodomain-like"/>
    <property type="match status" value="1"/>
</dbReference>
<dbReference type="AlphaFoldDB" id="A0A5B0X012"/>
<evidence type="ECO:0000313" key="6">
    <source>
        <dbReference type="EMBL" id="KAA1192652.1"/>
    </source>
</evidence>